<organism evidence="5 6">
    <name type="scientific">Elysia crispata</name>
    <name type="common">lettuce slug</name>
    <dbReference type="NCBI Taxonomy" id="231223"/>
    <lineage>
        <taxon>Eukaryota</taxon>
        <taxon>Metazoa</taxon>
        <taxon>Spiralia</taxon>
        <taxon>Lophotrochozoa</taxon>
        <taxon>Mollusca</taxon>
        <taxon>Gastropoda</taxon>
        <taxon>Heterobranchia</taxon>
        <taxon>Euthyneura</taxon>
        <taxon>Panpulmonata</taxon>
        <taxon>Sacoglossa</taxon>
        <taxon>Placobranchoidea</taxon>
        <taxon>Plakobranchidae</taxon>
        <taxon>Elysia</taxon>
    </lineage>
</organism>
<dbReference type="GO" id="GO:0005737">
    <property type="term" value="C:cytoplasm"/>
    <property type="evidence" value="ECO:0007669"/>
    <property type="project" value="TreeGrafter"/>
</dbReference>
<dbReference type="PANTHER" id="PTHR10188">
    <property type="entry name" value="L-ASPARAGINASE"/>
    <property type="match status" value="1"/>
</dbReference>
<comment type="caution">
    <text evidence="5">The sequence shown here is derived from an EMBL/GenBank/DDBJ whole genome shotgun (WGS) entry which is preliminary data.</text>
</comment>
<evidence type="ECO:0000313" key="6">
    <source>
        <dbReference type="Proteomes" id="UP001283361"/>
    </source>
</evidence>
<evidence type="ECO:0000256" key="3">
    <source>
        <dbReference type="PIRSR" id="PIRSR600246-3"/>
    </source>
</evidence>
<dbReference type="InterPro" id="IPR000246">
    <property type="entry name" value="Peptidase_T2"/>
</dbReference>
<dbReference type="InterPro" id="IPR029055">
    <property type="entry name" value="Ntn_hydrolases_N"/>
</dbReference>
<evidence type="ECO:0000256" key="1">
    <source>
        <dbReference type="ARBA" id="ARBA00010872"/>
    </source>
</evidence>
<dbReference type="Gene3D" id="3.60.20.30">
    <property type="entry name" value="(Glycosyl)asparaginase"/>
    <property type="match status" value="1"/>
</dbReference>
<dbReference type="EMBL" id="JAWDGP010004477">
    <property type="protein sequence ID" value="KAK3764001.1"/>
    <property type="molecule type" value="Genomic_DNA"/>
</dbReference>
<dbReference type="AlphaFoldDB" id="A0AAE0Z801"/>
<dbReference type="SUPFAM" id="SSF56235">
    <property type="entry name" value="N-terminal nucleophile aminohydrolases (Ntn hydrolases)"/>
    <property type="match status" value="1"/>
</dbReference>
<accession>A0AAE0Z801</accession>
<protein>
    <recommendedName>
        <fullName evidence="7">Threonine aspartase 1</fullName>
    </recommendedName>
</protein>
<dbReference type="GO" id="GO:0004298">
    <property type="term" value="F:threonine-type endopeptidase activity"/>
    <property type="evidence" value="ECO:0007669"/>
    <property type="project" value="InterPro"/>
</dbReference>
<keyword evidence="6" id="KW-1185">Reference proteome</keyword>
<feature type="active site" description="Nucleophile" evidence="2">
    <location>
        <position position="199"/>
    </location>
</feature>
<feature type="region of interest" description="Disordered" evidence="4">
    <location>
        <begin position="172"/>
        <end position="193"/>
    </location>
</feature>
<dbReference type="Pfam" id="PF01112">
    <property type="entry name" value="Asparaginase_2"/>
    <property type="match status" value="1"/>
</dbReference>
<comment type="similarity">
    <text evidence="1">Belongs to the Ntn-hydrolase family.</text>
</comment>
<proteinExistence type="inferred from homology"/>
<evidence type="ECO:0000313" key="5">
    <source>
        <dbReference type="EMBL" id="KAK3764001.1"/>
    </source>
</evidence>
<dbReference type="InterPro" id="IPR037464">
    <property type="entry name" value="Taspase1"/>
</dbReference>
<dbReference type="Proteomes" id="UP001283361">
    <property type="component" value="Unassembled WGS sequence"/>
</dbReference>
<dbReference type="GO" id="GO:0051604">
    <property type="term" value="P:protein maturation"/>
    <property type="evidence" value="ECO:0007669"/>
    <property type="project" value="TreeGrafter"/>
</dbReference>
<reference evidence="5" key="1">
    <citation type="journal article" date="2023" name="G3 (Bethesda)">
        <title>A reference genome for the long-term kleptoplast-retaining sea slug Elysia crispata morphotype clarki.</title>
        <authorList>
            <person name="Eastman K.E."/>
            <person name="Pendleton A.L."/>
            <person name="Shaikh M.A."/>
            <person name="Suttiyut T."/>
            <person name="Ogas R."/>
            <person name="Tomko P."/>
            <person name="Gavelis G."/>
            <person name="Widhalm J.R."/>
            <person name="Wisecaver J.H."/>
        </authorList>
    </citation>
    <scope>NUCLEOTIDE SEQUENCE</scope>
    <source>
        <strain evidence="5">ECLA1</strain>
    </source>
</reference>
<dbReference type="PANTHER" id="PTHR10188:SF8">
    <property type="entry name" value="THREONINE ASPARTASE 1"/>
    <property type="match status" value="1"/>
</dbReference>
<feature type="site" description="Cleavage; by autolysis" evidence="3">
    <location>
        <begin position="198"/>
        <end position="199"/>
    </location>
</feature>
<name>A0AAE0Z801_9GAST</name>
<evidence type="ECO:0000256" key="2">
    <source>
        <dbReference type="PIRSR" id="PIRSR600246-1"/>
    </source>
</evidence>
<evidence type="ECO:0008006" key="7">
    <source>
        <dbReference type="Google" id="ProtNLM"/>
    </source>
</evidence>
<sequence>MDKRSLFIAVHAGAGTHAKDNEPIYKAVCKAACMQAMALLQERKSALESVTAAVAVLEDAECTNAGLGSNLTMEGKVECDSSVMDGKTLFFGAVGALSGVKNPIKVAHRLAEEQKLGPLPLGRVRPSILVGNGAQDFCKSCDFDVRSNMLSKTAFKTYNRYKRKYQLAELSLTQPKKMRPNSNDTSSDWSRDEGGVQDTVGAVCVDHEGNVAAASSSGGIWLKHSGRLGPAAIYGAGCWAQNQVSASKAGVAAVTSGCGEHLIQTLLAKTCSDAIRSSADLSGSLASVFRDDFLGSEFLRNTDKKFGGVLAIKTNLDGSGREVELSWTHSTASMCIGYMDGGNKSPSVFVSRLDDSVIPGKSYTLGGHMAS</sequence>
<gene>
    <name evidence="5" type="ORF">RRG08_004365</name>
</gene>
<dbReference type="CDD" id="cd04514">
    <property type="entry name" value="Taspase1_like"/>
    <property type="match status" value="1"/>
</dbReference>
<evidence type="ECO:0000256" key="4">
    <source>
        <dbReference type="SAM" id="MobiDB-lite"/>
    </source>
</evidence>